<evidence type="ECO:0000313" key="2">
    <source>
        <dbReference type="Proteomes" id="UP000469011"/>
    </source>
</evidence>
<gene>
    <name evidence="1" type="ORF">GTK09_07130</name>
</gene>
<dbReference type="Proteomes" id="UP000469011">
    <property type="component" value="Unassembled WGS sequence"/>
</dbReference>
<evidence type="ECO:0000313" key="1">
    <source>
        <dbReference type="EMBL" id="NDW04200.1"/>
    </source>
</evidence>
<proteinExistence type="predicted"/>
<accession>A0A6N9SYN6</accession>
<sequence>MSVATKDLEGAIDSIGDRVGEICEFLADLESGQPVDAEALAEAQHDCRNVTQSMTSLKRVVNRIEARKG</sequence>
<organism evidence="1 2">
    <name type="scientific">Jiella pacifica</name>
    <dbReference type="NCBI Taxonomy" id="2696469"/>
    <lineage>
        <taxon>Bacteria</taxon>
        <taxon>Pseudomonadati</taxon>
        <taxon>Pseudomonadota</taxon>
        <taxon>Alphaproteobacteria</taxon>
        <taxon>Hyphomicrobiales</taxon>
        <taxon>Aurantimonadaceae</taxon>
        <taxon>Jiella</taxon>
    </lineage>
</organism>
<comment type="caution">
    <text evidence="1">The sequence shown here is derived from an EMBL/GenBank/DDBJ whole genome shotgun (WGS) entry which is preliminary data.</text>
</comment>
<reference evidence="1 2" key="1">
    <citation type="submission" date="2020-01" db="EMBL/GenBank/DDBJ databases">
        <title>Jiella pacifica sp. nov.</title>
        <authorList>
            <person name="Xue Z."/>
            <person name="Zhu S."/>
            <person name="Chen J."/>
            <person name="Yang J."/>
        </authorList>
    </citation>
    <scope>NUCLEOTIDE SEQUENCE [LARGE SCALE GENOMIC DNA]</scope>
    <source>
        <strain evidence="1 2">40Bstr34</strain>
    </source>
</reference>
<protein>
    <submittedName>
        <fullName evidence="1">Uncharacterized protein</fullName>
    </submittedName>
</protein>
<dbReference type="RefSeq" id="WP_163462272.1">
    <property type="nucleotide sequence ID" value="NZ_JAAAMG010000004.1"/>
</dbReference>
<dbReference type="AlphaFoldDB" id="A0A6N9SYN6"/>
<name>A0A6N9SYN6_9HYPH</name>
<dbReference type="EMBL" id="JAAAMG010000004">
    <property type="protein sequence ID" value="NDW04200.1"/>
    <property type="molecule type" value="Genomic_DNA"/>
</dbReference>
<keyword evidence="2" id="KW-1185">Reference proteome</keyword>